<evidence type="ECO:0000313" key="9">
    <source>
        <dbReference type="Proteomes" id="UP001322785"/>
    </source>
</evidence>
<evidence type="ECO:0000256" key="3">
    <source>
        <dbReference type="ARBA" id="ARBA00022801"/>
    </source>
</evidence>
<dbReference type="Proteomes" id="UP001322785">
    <property type="component" value="Chromosome"/>
</dbReference>
<evidence type="ECO:0000256" key="4">
    <source>
        <dbReference type="ARBA" id="ARBA00022825"/>
    </source>
</evidence>
<keyword evidence="2 5" id="KW-0645">Protease</keyword>
<dbReference type="SUPFAM" id="SSF52743">
    <property type="entry name" value="Subtilisin-like"/>
    <property type="match status" value="1"/>
</dbReference>
<organism evidence="8 9">
    <name type="scientific">Rhizobium indigoferae</name>
    <dbReference type="NCBI Taxonomy" id="158891"/>
    <lineage>
        <taxon>Bacteria</taxon>
        <taxon>Pseudomonadati</taxon>
        <taxon>Pseudomonadota</taxon>
        <taxon>Alphaproteobacteria</taxon>
        <taxon>Hyphomicrobiales</taxon>
        <taxon>Rhizobiaceae</taxon>
        <taxon>Rhizobium/Agrobacterium group</taxon>
        <taxon>Rhizobium</taxon>
    </lineage>
</organism>
<dbReference type="Pfam" id="PF00082">
    <property type="entry name" value="Peptidase_S8"/>
    <property type="match status" value="1"/>
</dbReference>
<protein>
    <submittedName>
        <fullName evidence="8">S8 family serine peptidase</fullName>
    </submittedName>
</protein>
<dbReference type="PROSITE" id="PS00137">
    <property type="entry name" value="SUBTILASE_HIS"/>
    <property type="match status" value="1"/>
</dbReference>
<dbReference type="PROSITE" id="PS51892">
    <property type="entry name" value="SUBTILASE"/>
    <property type="match status" value="1"/>
</dbReference>
<evidence type="ECO:0000256" key="5">
    <source>
        <dbReference type="PROSITE-ProRule" id="PRU01240"/>
    </source>
</evidence>
<accession>A0ABZ0ZDP1</accession>
<dbReference type="PRINTS" id="PR00723">
    <property type="entry name" value="SUBTILISIN"/>
</dbReference>
<dbReference type="PANTHER" id="PTHR43806:SF11">
    <property type="entry name" value="CEREVISIN-RELATED"/>
    <property type="match status" value="1"/>
</dbReference>
<dbReference type="InterPro" id="IPR050131">
    <property type="entry name" value="Peptidase_S8_subtilisin-like"/>
</dbReference>
<dbReference type="InterPro" id="IPR023827">
    <property type="entry name" value="Peptidase_S8_Asp-AS"/>
</dbReference>
<sequence>MKKLQMVVLRTAGRKPFNPSPAFERDPELIGATKKADAYRGIQPHDIEIDEMDAVEHARALSDQSVLSVAPRMPMTLIKGVDEGRLDSCHVNAWNLEAIKAASNRYRGQGVKVAILDTGIVKHPALEGVNIKGRDFTVKDGEADTDFTDTDGHGTHCAGILLGREVDGRQIGVAPGITDLLIGKVVAGDGGNSEQIVRAVLWAMSEGAMIISMSLGMDFPGYQKALVQQYDMDPAQATSLALAGYRQNTKLFDDLSRVTVGHDGLVRGCVVVASAGNESKRPDYTIIVAPPATGDKFLSVSAVGRNPAGDFEVAKFSNTGATLSAPGVGICSCDKSGGFSVGSGTSMAAPHVAGVAALWAQKLAEDGPVSADAIATAVRSSVKSIPLPQADVGIGLVQAP</sequence>
<feature type="active site" description="Charge relay system" evidence="5">
    <location>
        <position position="346"/>
    </location>
</feature>
<evidence type="ECO:0000313" key="8">
    <source>
        <dbReference type="EMBL" id="WQN37746.1"/>
    </source>
</evidence>
<evidence type="ECO:0000256" key="1">
    <source>
        <dbReference type="ARBA" id="ARBA00011073"/>
    </source>
</evidence>
<dbReference type="Gene3D" id="3.40.50.200">
    <property type="entry name" value="Peptidase S8/S53 domain"/>
    <property type="match status" value="1"/>
</dbReference>
<gene>
    <name evidence="8" type="ORF">U5G49_002885</name>
</gene>
<dbReference type="PROSITE" id="PS00136">
    <property type="entry name" value="SUBTILASE_ASP"/>
    <property type="match status" value="1"/>
</dbReference>
<feature type="active site" description="Charge relay system" evidence="5">
    <location>
        <position position="153"/>
    </location>
</feature>
<dbReference type="PANTHER" id="PTHR43806">
    <property type="entry name" value="PEPTIDASE S8"/>
    <property type="match status" value="1"/>
</dbReference>
<dbReference type="PROSITE" id="PS00138">
    <property type="entry name" value="SUBTILASE_SER"/>
    <property type="match status" value="1"/>
</dbReference>
<proteinExistence type="inferred from homology"/>
<dbReference type="InterPro" id="IPR036852">
    <property type="entry name" value="Peptidase_S8/S53_dom_sf"/>
</dbReference>
<name>A0ABZ0ZDP1_9HYPH</name>
<dbReference type="InterPro" id="IPR000209">
    <property type="entry name" value="Peptidase_S8/S53_dom"/>
</dbReference>
<evidence type="ECO:0000256" key="2">
    <source>
        <dbReference type="ARBA" id="ARBA00022670"/>
    </source>
</evidence>
<keyword evidence="4 5" id="KW-0720">Serine protease</keyword>
<dbReference type="EMBL" id="CP140635">
    <property type="protein sequence ID" value="WQN37746.1"/>
    <property type="molecule type" value="Genomic_DNA"/>
</dbReference>
<reference evidence="8 9" key="1">
    <citation type="submission" date="2023-12" db="EMBL/GenBank/DDBJ databases">
        <authorList>
            <person name="Menendez E."/>
            <person name="Kaur S."/>
            <person name="Flores-Felix J.D."/>
            <person name="diCenzo G.C."/>
            <person name="Peix A."/>
            <person name="Velazquez E."/>
        </authorList>
    </citation>
    <scope>NUCLEOTIDE SEQUENCE [LARGE SCALE GENOMIC DNA]</scope>
    <source>
        <strain evidence="8 9">CIP 108029</strain>
    </source>
</reference>
<comment type="similarity">
    <text evidence="1 5 6">Belongs to the peptidase S8 family.</text>
</comment>
<dbReference type="RefSeq" id="WP_193445521.1">
    <property type="nucleotide sequence ID" value="NZ_BSOQ01000025.1"/>
</dbReference>
<evidence type="ECO:0000259" key="7">
    <source>
        <dbReference type="Pfam" id="PF00082"/>
    </source>
</evidence>
<dbReference type="InterPro" id="IPR023828">
    <property type="entry name" value="Peptidase_S8_Ser-AS"/>
</dbReference>
<keyword evidence="9" id="KW-1185">Reference proteome</keyword>
<dbReference type="InterPro" id="IPR022398">
    <property type="entry name" value="Peptidase_S8_His-AS"/>
</dbReference>
<keyword evidence="3 5" id="KW-0378">Hydrolase</keyword>
<feature type="active site" description="Charge relay system" evidence="5">
    <location>
        <position position="117"/>
    </location>
</feature>
<evidence type="ECO:0000256" key="6">
    <source>
        <dbReference type="RuleBase" id="RU003355"/>
    </source>
</evidence>
<dbReference type="InterPro" id="IPR015500">
    <property type="entry name" value="Peptidase_S8_subtilisin-rel"/>
</dbReference>
<feature type="domain" description="Peptidase S8/S53" evidence="7">
    <location>
        <begin position="108"/>
        <end position="370"/>
    </location>
</feature>